<reference evidence="1" key="1">
    <citation type="submission" date="2021-10" db="EMBL/GenBank/DDBJ databases">
        <title>Psilocybe cubensis genome.</title>
        <authorList>
            <person name="Mckernan K.J."/>
            <person name="Crawford S."/>
            <person name="Trippe A."/>
            <person name="Kane L.T."/>
            <person name="Mclaughlin S."/>
        </authorList>
    </citation>
    <scope>NUCLEOTIDE SEQUENCE</scope>
    <source>
        <strain evidence="1">MGC-MH-2018</strain>
    </source>
</reference>
<gene>
    <name evidence="1" type="ORF">JR316_0003302</name>
</gene>
<name>A0ACB8H7Y8_PSICU</name>
<dbReference type="Proteomes" id="UP000664032">
    <property type="component" value="Unassembled WGS sequence"/>
</dbReference>
<comment type="caution">
    <text evidence="1">The sequence shown here is derived from an EMBL/GenBank/DDBJ whole genome shotgun (WGS) entry which is preliminary data.</text>
</comment>
<organism evidence="1 2">
    <name type="scientific">Psilocybe cubensis</name>
    <name type="common">Psychedelic mushroom</name>
    <name type="synonym">Stropharia cubensis</name>
    <dbReference type="NCBI Taxonomy" id="181762"/>
    <lineage>
        <taxon>Eukaryota</taxon>
        <taxon>Fungi</taxon>
        <taxon>Dikarya</taxon>
        <taxon>Basidiomycota</taxon>
        <taxon>Agaricomycotina</taxon>
        <taxon>Agaricomycetes</taxon>
        <taxon>Agaricomycetidae</taxon>
        <taxon>Agaricales</taxon>
        <taxon>Agaricineae</taxon>
        <taxon>Strophariaceae</taxon>
        <taxon>Psilocybe</taxon>
    </lineage>
</organism>
<protein>
    <submittedName>
        <fullName evidence="1">Secreted protein</fullName>
    </submittedName>
</protein>
<keyword evidence="2" id="KW-1185">Reference proteome</keyword>
<evidence type="ECO:0000313" key="2">
    <source>
        <dbReference type="Proteomes" id="UP000664032"/>
    </source>
</evidence>
<evidence type="ECO:0000313" key="1">
    <source>
        <dbReference type="EMBL" id="KAH9483824.1"/>
    </source>
</evidence>
<accession>A0ACB8H7Y8</accession>
<proteinExistence type="predicted"/>
<sequence length="874" mass="96626">MPGNSISYHRRFLLIYPAQLTTVSSGLRLMPIGASLDGLKLVQTLMANLKLHFLKFGKWKNLRATEGWAVLQHHAVLRTTITLYPPTNSESATLPRLLVDLKQGSFFSLRPQDVDLSAFIPKWFSGNIYDIPHASLHVVDLPSPPSLNVPTKYDLFISGDYEIRLFGDPLVKESDVPVQQIYLSLGLQNTEEHLVRHSSGDVVSDFVAGFSFGQAIGVGVQSIDGWWTVNGLEMGHQIPGLSLVVQDGFTIAPSQTRVVPVIIKQTLPFYGDSLEFTLLLTSDRASKNLSVSIPLVHHDMKTVGSISIKASYFFASSMPTAFIAISPPSRSTIKKAPPIMALHGAGVDILGDGRFVIDAFPNNKEGWLVVPTGRTSWGLDWHGPSTDDAWASLEALSKISREEIRGLPESWIIPCNSRVIIVGHSNGGQGTWYVASRYPDRILAAAPASAYIKSQAYVPWTLARHAHFIDPILRSILDSSLTPDDNDLHLSNLVDTPILAVHGGDDENVPVWHTREAISTLKSWYPSANISYKEDPRKGHWYPDVLNNAVVDAFLGQVMSSSIDQTRSEEFTLTVTTPRSDGSLRGWNINQVAVPGRLSRLRVRKISNRKYEVEPSNVSIFTVPIHDGPVEILIDDIVVQISENFIDRVSTQVRQATSGNWENLIGAGMELDYFTIKSDDTAPESRERPLVIVIPKRSGRDDLLAALRLAHVLNVYHALDAEIVTEETALLWNRSGKWPIGNVVFIGHPSSTFAQEVLKPEAAKTDARIVDSHLYFGNKKFAKAGQGALFLHPHPIAVADGHGDRQSLMLFMLYTDKSALEKLVRLFPFRTGVGVPDWLVVGEKMDSFGAGGVEAAGVWNNDWKLSESMSWFRR</sequence>
<dbReference type="EMBL" id="JAFIQS020000003">
    <property type="protein sequence ID" value="KAH9483824.1"/>
    <property type="molecule type" value="Genomic_DNA"/>
</dbReference>